<sequence>MDQTDSQPKTVLGTLIDRKDRSKYVCFTQRRAGGLSLGLSNGEDVWKADVSEESLSQMKKSFSLKSTEDYALKLKGACRSGSAFVSLQEDGAVLHLDSEPADLNVSLSKLTDLEGRSELKDLLFKMADSLTQLDAAGATPTSSPIKSLQKKGTGFEPRKQQSSGPTVAVRKRLPGDSIINPGTRRKRAATGVDFDDGDAA</sequence>
<proteinExistence type="predicted"/>
<dbReference type="GO" id="GO:0060090">
    <property type="term" value="F:molecular adaptor activity"/>
    <property type="evidence" value="ECO:0007669"/>
    <property type="project" value="TreeGrafter"/>
</dbReference>
<dbReference type="GO" id="GO:0070419">
    <property type="term" value="C:nonhomologous end joining complex"/>
    <property type="evidence" value="ECO:0007669"/>
    <property type="project" value="TreeGrafter"/>
</dbReference>
<evidence type="ECO:0000256" key="1">
    <source>
        <dbReference type="SAM" id="MobiDB-lite"/>
    </source>
</evidence>
<dbReference type="GO" id="GO:0035861">
    <property type="term" value="C:site of double-strand break"/>
    <property type="evidence" value="ECO:0007669"/>
    <property type="project" value="TreeGrafter"/>
</dbReference>
<reference evidence="3" key="2">
    <citation type="journal article" date="2014" name="Nat. Commun.">
        <title>The cavefish genome reveals candidate genes for eye loss.</title>
        <authorList>
            <person name="McGaugh S.E."/>
            <person name="Gross J.B."/>
            <person name="Aken B."/>
            <person name="Blin M."/>
            <person name="Borowsky R."/>
            <person name="Chalopin D."/>
            <person name="Hinaux H."/>
            <person name="Jeffery W.R."/>
            <person name="Keene A."/>
            <person name="Ma L."/>
            <person name="Minx P."/>
            <person name="Murphy D."/>
            <person name="O'Quin K.E."/>
            <person name="Retaux S."/>
            <person name="Rohner N."/>
            <person name="Searle S.M."/>
            <person name="Stahl B.A."/>
            <person name="Tabin C."/>
            <person name="Volff J.N."/>
            <person name="Yoshizawa M."/>
            <person name="Warren W.C."/>
        </authorList>
    </citation>
    <scope>NUCLEOTIDE SEQUENCE [LARGE SCALE GENOMIC DNA]</scope>
    <source>
        <strain evidence="3">female</strain>
    </source>
</reference>
<dbReference type="AlphaFoldDB" id="A0A3B1K0R8"/>
<dbReference type="PANTHER" id="PTHR28586:SF1">
    <property type="entry name" value="PROTEIN PAXX"/>
    <property type="match status" value="1"/>
</dbReference>
<dbReference type="PANTHER" id="PTHR28586">
    <property type="entry name" value="PROTEIN PAXX"/>
    <property type="match status" value="1"/>
</dbReference>
<dbReference type="InterPro" id="IPR027873">
    <property type="entry name" value="PAXX"/>
</dbReference>
<dbReference type="InterPro" id="IPR054134">
    <property type="entry name" value="PAXX_N"/>
</dbReference>
<accession>A0A3B1K0R8</accession>
<reference evidence="3" key="1">
    <citation type="submission" date="2013-03" db="EMBL/GenBank/DDBJ databases">
        <authorList>
            <person name="Jeffery W."/>
            <person name="Warren W."/>
            <person name="Wilson R.K."/>
        </authorList>
    </citation>
    <scope>NUCLEOTIDE SEQUENCE</scope>
    <source>
        <strain evidence="3">female</strain>
    </source>
</reference>
<reference evidence="2" key="3">
    <citation type="submission" date="2025-08" db="UniProtKB">
        <authorList>
            <consortium name="Ensembl"/>
        </authorList>
    </citation>
    <scope>IDENTIFICATION</scope>
</reference>
<dbReference type="Pfam" id="PF15384">
    <property type="entry name" value="PAXX"/>
    <property type="match status" value="1"/>
</dbReference>
<dbReference type="GeneTree" id="ENSGT00940000174976"/>
<evidence type="ECO:0000313" key="2">
    <source>
        <dbReference type="Ensembl" id="ENSAMXP00000047209.1"/>
    </source>
</evidence>
<dbReference type="CDD" id="cd22286">
    <property type="entry name" value="HD_PAXX_N"/>
    <property type="match status" value="1"/>
</dbReference>
<protein>
    <submittedName>
        <fullName evidence="2">PAXX non-homologous end joining factor</fullName>
    </submittedName>
</protein>
<dbReference type="Ensembl" id="ENSAMXT00000042440.1">
    <property type="protein sequence ID" value="ENSAMXP00000047209.1"/>
    <property type="gene ID" value="ENSAMXG00000037628.1"/>
</dbReference>
<name>A0A3B1K0R8_ASTMX</name>
<dbReference type="Bgee" id="ENSAMXG00000037628">
    <property type="expression patterns" value="Expressed in embryo and 14 other cell types or tissues"/>
</dbReference>
<reference evidence="2" key="4">
    <citation type="submission" date="2025-09" db="UniProtKB">
        <authorList>
            <consortium name="Ensembl"/>
        </authorList>
    </citation>
    <scope>IDENTIFICATION</scope>
</reference>
<evidence type="ECO:0000313" key="3">
    <source>
        <dbReference type="Proteomes" id="UP000018467"/>
    </source>
</evidence>
<organism evidence="2 3">
    <name type="scientific">Astyanax mexicanus</name>
    <name type="common">Blind cave fish</name>
    <name type="synonym">Astyanax fasciatus mexicanus</name>
    <dbReference type="NCBI Taxonomy" id="7994"/>
    <lineage>
        <taxon>Eukaryota</taxon>
        <taxon>Metazoa</taxon>
        <taxon>Chordata</taxon>
        <taxon>Craniata</taxon>
        <taxon>Vertebrata</taxon>
        <taxon>Euteleostomi</taxon>
        <taxon>Actinopterygii</taxon>
        <taxon>Neopterygii</taxon>
        <taxon>Teleostei</taxon>
        <taxon>Ostariophysi</taxon>
        <taxon>Characiformes</taxon>
        <taxon>Characoidei</taxon>
        <taxon>Acestrorhamphidae</taxon>
        <taxon>Acestrorhamphinae</taxon>
        <taxon>Astyanax</taxon>
    </lineage>
</organism>
<keyword evidence="3" id="KW-1185">Reference proteome</keyword>
<dbReference type="GO" id="GO:0005634">
    <property type="term" value="C:nucleus"/>
    <property type="evidence" value="ECO:0007669"/>
    <property type="project" value="TreeGrafter"/>
</dbReference>
<dbReference type="Proteomes" id="UP000018467">
    <property type="component" value="Unassembled WGS sequence"/>
</dbReference>
<feature type="region of interest" description="Disordered" evidence="1">
    <location>
        <begin position="135"/>
        <end position="200"/>
    </location>
</feature>
<dbReference type="GO" id="GO:0006303">
    <property type="term" value="P:double-strand break repair via nonhomologous end joining"/>
    <property type="evidence" value="ECO:0007669"/>
    <property type="project" value="InterPro"/>
</dbReference>